<comment type="function">
    <text evidence="4">Catalyzes the irreversible transfer of a propylamine group from the amino donor S-adenosylmethioninamine (decarboxy-AdoMet) to putrescine (1,4-diaminobutane) to yield spermidine.</text>
</comment>
<feature type="domain" description="PABS" evidence="6">
    <location>
        <begin position="12"/>
        <end position="268"/>
    </location>
</feature>
<dbReference type="CDD" id="cd02440">
    <property type="entry name" value="AdoMet_MTases"/>
    <property type="match status" value="1"/>
</dbReference>
<dbReference type="EC" id="2.5.1.16" evidence="4"/>
<protein>
    <recommendedName>
        <fullName evidence="4">Polyamine aminopropyltransferase</fullName>
    </recommendedName>
    <alternativeName>
        <fullName evidence="4">Putrescine aminopropyltransferase</fullName>
        <shortName evidence="4">PAPT</shortName>
    </alternativeName>
    <alternativeName>
        <fullName evidence="4">Spermidine synthase</fullName>
        <shortName evidence="4">SPDS</shortName>
        <shortName evidence="4">SPDSY</shortName>
        <ecNumber evidence="4">2.5.1.16</ecNumber>
    </alternativeName>
</protein>
<keyword evidence="4" id="KW-0745">Spermidine biosynthesis</keyword>
<evidence type="ECO:0000256" key="5">
    <source>
        <dbReference type="PROSITE-ProRule" id="PRU00354"/>
    </source>
</evidence>
<dbReference type="InterPro" id="IPR030374">
    <property type="entry name" value="PABS"/>
</dbReference>
<feature type="binding site" evidence="4">
    <location>
        <position position="41"/>
    </location>
    <ligand>
        <name>S-methyl-5'-thioadenosine</name>
        <dbReference type="ChEBI" id="CHEBI:17509"/>
    </ligand>
</feature>
<comment type="subunit">
    <text evidence="4">Homodimer or homotetramer.</text>
</comment>
<dbReference type="HAMAP" id="MF_00198">
    <property type="entry name" value="Spermidine_synth"/>
    <property type="match status" value="1"/>
</dbReference>
<proteinExistence type="inferred from homology"/>
<dbReference type="PANTHER" id="PTHR43317">
    <property type="entry name" value="THERMOSPERMINE SYNTHASE ACAULIS5"/>
    <property type="match status" value="1"/>
</dbReference>
<gene>
    <name evidence="4" type="primary">speE</name>
    <name evidence="7" type="ORF">FHX42_000467</name>
</gene>
<dbReference type="PROSITE" id="PS51006">
    <property type="entry name" value="PABS_2"/>
    <property type="match status" value="1"/>
</dbReference>
<comment type="caution">
    <text evidence="7">The sequence shown here is derived from an EMBL/GenBank/DDBJ whole genome shotgun (WGS) entry which is preliminary data.</text>
</comment>
<sequence>MKEQELIELDGKHWIQEPLGEDMRRLWRVDEVLWEGDTAYQHVTIARTGQGVSLFCDDDRQSTEYSQLVYHEALMVPGFLLADKIERVLVIGSSEGVASKMAVDAGASRVDHVDIDHECVRACAEHLPYGYRAAELSELEQGDGTITLHYSDGWSFLDRALGNGDRYDLVVVDLPDERADDDESQHNRLYGVEFIRRCQAVLAPGGVVGFQAGSPTVWRNTTLTRAYNRFRTVFDTVTYFGSDEHEWSFLFGRVEQLDDPINVMLEALPECSYEPVSVDDASLIGSTVPPYSVRHQE</sequence>
<comment type="pathway">
    <text evidence="4">Amine and polyamine biosynthesis; spermidine biosynthesis; spermidine from putrescine: step 1/1.</text>
</comment>
<comment type="catalytic activity">
    <reaction evidence="4">
        <text>S-adenosyl 3-(methylsulfanyl)propylamine + putrescine = S-methyl-5'-thioadenosine + spermidine + H(+)</text>
        <dbReference type="Rhea" id="RHEA:12721"/>
        <dbReference type="ChEBI" id="CHEBI:15378"/>
        <dbReference type="ChEBI" id="CHEBI:17509"/>
        <dbReference type="ChEBI" id="CHEBI:57443"/>
        <dbReference type="ChEBI" id="CHEBI:57834"/>
        <dbReference type="ChEBI" id="CHEBI:326268"/>
        <dbReference type="EC" id="2.5.1.16"/>
    </reaction>
</comment>
<reference evidence="7 8" key="1">
    <citation type="submission" date="2020-07" db="EMBL/GenBank/DDBJ databases">
        <title>Sequencing the genomes of 1000 actinobacteria strains.</title>
        <authorList>
            <person name="Klenk H.-P."/>
        </authorList>
    </citation>
    <scope>NUCLEOTIDE SEQUENCE [LARGE SCALE GENOMIC DNA]</scope>
    <source>
        <strain evidence="7 8">DSM 45975</strain>
    </source>
</reference>
<evidence type="ECO:0000256" key="3">
    <source>
        <dbReference type="ARBA" id="ARBA00023115"/>
    </source>
</evidence>
<organism evidence="7 8">
    <name type="scientific">Halosaccharopolyspora lacisalsi</name>
    <dbReference type="NCBI Taxonomy" id="1000566"/>
    <lineage>
        <taxon>Bacteria</taxon>
        <taxon>Bacillati</taxon>
        <taxon>Actinomycetota</taxon>
        <taxon>Actinomycetes</taxon>
        <taxon>Pseudonocardiales</taxon>
        <taxon>Pseudonocardiaceae</taxon>
        <taxon>Halosaccharopolyspora</taxon>
    </lineage>
</organism>
<name>A0A839DWJ6_9PSEU</name>
<dbReference type="SUPFAM" id="SSF53335">
    <property type="entry name" value="S-adenosyl-L-methionine-dependent methyltransferases"/>
    <property type="match status" value="1"/>
</dbReference>
<evidence type="ECO:0000256" key="1">
    <source>
        <dbReference type="ARBA" id="ARBA00007867"/>
    </source>
</evidence>
<accession>A0A839DWJ6</accession>
<dbReference type="AlphaFoldDB" id="A0A839DWJ6"/>
<evidence type="ECO:0000256" key="4">
    <source>
        <dbReference type="HAMAP-Rule" id="MF_00198"/>
    </source>
</evidence>
<feature type="binding site" evidence="4">
    <location>
        <position position="114"/>
    </location>
    <ligand>
        <name>S-methyl-5'-thioadenosine</name>
        <dbReference type="ChEBI" id="CHEBI:17509"/>
    </ligand>
</feature>
<keyword evidence="2 4" id="KW-0808">Transferase</keyword>
<dbReference type="UniPathway" id="UPA00248">
    <property type="reaction ID" value="UER00314"/>
</dbReference>
<dbReference type="PANTHER" id="PTHR43317:SF1">
    <property type="entry name" value="THERMOSPERMINE SYNTHASE ACAULIS5"/>
    <property type="match status" value="1"/>
</dbReference>
<feature type="active site" description="Proton acceptor" evidence="4 5">
    <location>
        <position position="173"/>
    </location>
</feature>
<feature type="binding site" evidence="4">
    <location>
        <position position="95"/>
    </location>
    <ligand>
        <name>spermidine</name>
        <dbReference type="ChEBI" id="CHEBI:57834"/>
    </ligand>
</feature>
<dbReference type="GO" id="GO:0004766">
    <property type="term" value="F:spermidine synthase activity"/>
    <property type="evidence" value="ECO:0007669"/>
    <property type="project" value="UniProtKB-UniRule"/>
</dbReference>
<dbReference type="Gene3D" id="3.40.50.150">
    <property type="entry name" value="Vaccinia Virus protein VP39"/>
    <property type="match status" value="1"/>
</dbReference>
<dbReference type="InterPro" id="IPR029063">
    <property type="entry name" value="SAM-dependent_MTases_sf"/>
</dbReference>
<evidence type="ECO:0000256" key="2">
    <source>
        <dbReference type="ARBA" id="ARBA00022679"/>
    </source>
</evidence>
<dbReference type="GO" id="GO:0008295">
    <property type="term" value="P:spermidine biosynthetic process"/>
    <property type="evidence" value="ECO:0007669"/>
    <property type="project" value="UniProtKB-UniRule"/>
</dbReference>
<keyword evidence="3 4" id="KW-0620">Polyamine biosynthesis</keyword>
<evidence type="ECO:0000313" key="8">
    <source>
        <dbReference type="Proteomes" id="UP000569329"/>
    </source>
</evidence>
<dbReference type="InterPro" id="IPR001045">
    <property type="entry name" value="Spermi_synthase"/>
</dbReference>
<dbReference type="Proteomes" id="UP000569329">
    <property type="component" value="Unassembled WGS sequence"/>
</dbReference>
<evidence type="ECO:0000259" key="6">
    <source>
        <dbReference type="PROSITE" id="PS51006"/>
    </source>
</evidence>
<comment type="similarity">
    <text evidence="1 4">Belongs to the spermidine/spermine synthase family.</text>
</comment>
<evidence type="ECO:0000313" key="7">
    <source>
        <dbReference type="EMBL" id="MBA8823138.1"/>
    </source>
</evidence>
<keyword evidence="8" id="KW-1185">Reference proteome</keyword>
<dbReference type="EMBL" id="JACGWZ010000001">
    <property type="protein sequence ID" value="MBA8823138.1"/>
    <property type="molecule type" value="Genomic_DNA"/>
</dbReference>
<feature type="binding site" evidence="4">
    <location>
        <position position="71"/>
    </location>
    <ligand>
        <name>spermidine</name>
        <dbReference type="ChEBI" id="CHEBI:57834"/>
    </ligand>
</feature>
<dbReference type="Pfam" id="PF01564">
    <property type="entry name" value="Spermine_synth"/>
    <property type="match status" value="1"/>
</dbReference>
<feature type="binding site" evidence="4">
    <location>
        <begin position="152"/>
        <end position="153"/>
    </location>
    <ligand>
        <name>S-methyl-5'-thioadenosine</name>
        <dbReference type="ChEBI" id="CHEBI:17509"/>
    </ligand>
</feature>
<dbReference type="GO" id="GO:0010487">
    <property type="term" value="F:thermospermine synthase activity"/>
    <property type="evidence" value="ECO:0007669"/>
    <property type="project" value="UniProtKB-ARBA"/>
</dbReference>
<comment type="caution">
    <text evidence="4">Lacks conserved residue(s) required for the propagation of feature annotation.</text>
</comment>